<evidence type="ECO:0000259" key="14">
    <source>
        <dbReference type="Pfam" id="PF01433"/>
    </source>
</evidence>
<evidence type="ECO:0000256" key="2">
    <source>
        <dbReference type="ARBA" id="ARBA00001947"/>
    </source>
</evidence>
<reference evidence="16 17" key="1">
    <citation type="submission" date="2019-07" db="EMBL/GenBank/DDBJ databases">
        <title>New species of Amycolatopsis and Streptomyces.</title>
        <authorList>
            <person name="Duangmal K."/>
            <person name="Teo W.F.A."/>
            <person name="Lipun K."/>
        </authorList>
    </citation>
    <scope>NUCLEOTIDE SEQUENCE [LARGE SCALE GENOMIC DNA]</scope>
    <source>
        <strain evidence="16 17">TISTR 2346</strain>
    </source>
</reference>
<evidence type="ECO:0000256" key="3">
    <source>
        <dbReference type="ARBA" id="ARBA00010136"/>
    </source>
</evidence>
<dbReference type="RefSeq" id="WP_152789916.1">
    <property type="nucleotide sequence ID" value="NZ_BAABEQ010000113.1"/>
</dbReference>
<name>A0A5N8WBX6_9ACTN</name>
<feature type="domain" description="Peptidase M1 membrane alanine aminopeptidase" evidence="14">
    <location>
        <begin position="333"/>
        <end position="485"/>
    </location>
</feature>
<comment type="cofactor">
    <cofactor evidence="2">
        <name>Zn(2+)</name>
        <dbReference type="ChEBI" id="CHEBI:29105"/>
    </cofactor>
</comment>
<evidence type="ECO:0000256" key="13">
    <source>
        <dbReference type="SAM" id="SignalP"/>
    </source>
</evidence>
<comment type="caution">
    <text evidence="16">The sequence shown here is derived from an EMBL/GenBank/DDBJ whole genome shotgun (WGS) entry which is preliminary data.</text>
</comment>
<dbReference type="AlphaFoldDB" id="A0A5N8WBX6"/>
<evidence type="ECO:0000256" key="1">
    <source>
        <dbReference type="ARBA" id="ARBA00000098"/>
    </source>
</evidence>
<feature type="domain" description="Aminopeptidase N-like N-terminal" evidence="15">
    <location>
        <begin position="72"/>
        <end position="245"/>
    </location>
</feature>
<dbReference type="InterPro" id="IPR014782">
    <property type="entry name" value="Peptidase_M1_dom"/>
</dbReference>
<feature type="chain" id="PRO_5038930569" description="Aminopeptidase N" evidence="13">
    <location>
        <begin position="37"/>
        <end position="495"/>
    </location>
</feature>
<accession>A0A5N8WBX6</accession>
<dbReference type="GO" id="GO:0008270">
    <property type="term" value="F:zinc ion binding"/>
    <property type="evidence" value="ECO:0007669"/>
    <property type="project" value="InterPro"/>
</dbReference>
<dbReference type="PANTHER" id="PTHR11533">
    <property type="entry name" value="PROTEASE M1 ZINC METALLOPROTEASE"/>
    <property type="match status" value="1"/>
</dbReference>
<keyword evidence="9" id="KW-0862">Zinc</keyword>
<dbReference type="Pfam" id="PF17900">
    <property type="entry name" value="Peptidase_M1_N"/>
    <property type="match status" value="1"/>
</dbReference>
<evidence type="ECO:0000259" key="15">
    <source>
        <dbReference type="Pfam" id="PF17900"/>
    </source>
</evidence>
<dbReference type="EMBL" id="VJZE01000385">
    <property type="protein sequence ID" value="MPY44971.1"/>
    <property type="molecule type" value="Genomic_DNA"/>
</dbReference>
<keyword evidence="10" id="KW-0482">Metalloprotease</keyword>
<dbReference type="Gene3D" id="1.10.390.10">
    <property type="entry name" value="Neutral Protease Domain 2"/>
    <property type="match status" value="1"/>
</dbReference>
<dbReference type="Proteomes" id="UP000326979">
    <property type="component" value="Unassembled WGS sequence"/>
</dbReference>
<dbReference type="GO" id="GO:0016285">
    <property type="term" value="F:alanyl aminopeptidase activity"/>
    <property type="evidence" value="ECO:0007669"/>
    <property type="project" value="UniProtKB-EC"/>
</dbReference>
<evidence type="ECO:0000256" key="12">
    <source>
        <dbReference type="ARBA" id="ARBA00031533"/>
    </source>
</evidence>
<dbReference type="Pfam" id="PF01433">
    <property type="entry name" value="Peptidase_M1"/>
    <property type="match status" value="1"/>
</dbReference>
<keyword evidence="17" id="KW-1185">Reference proteome</keyword>
<dbReference type="InterPro" id="IPR001930">
    <property type="entry name" value="Peptidase_M1"/>
</dbReference>
<comment type="similarity">
    <text evidence="3">Belongs to the peptidase M1 family.</text>
</comment>
<comment type="catalytic activity">
    <reaction evidence="1">
        <text>Release of an N-terminal amino acid, Xaa-|-Yaa- from a peptide, amide or arylamide. Xaa is preferably Ala, but may be most amino acids including Pro (slow action). When a terminal hydrophobic residue is followed by a prolyl residue, the two may be released as an intact Xaa-Pro dipeptide.</text>
        <dbReference type="EC" id="3.4.11.2"/>
    </reaction>
</comment>
<evidence type="ECO:0000256" key="9">
    <source>
        <dbReference type="ARBA" id="ARBA00022833"/>
    </source>
</evidence>
<evidence type="ECO:0000313" key="17">
    <source>
        <dbReference type="Proteomes" id="UP000326979"/>
    </source>
</evidence>
<evidence type="ECO:0000256" key="10">
    <source>
        <dbReference type="ARBA" id="ARBA00023049"/>
    </source>
</evidence>
<keyword evidence="7" id="KW-0479">Metal-binding</keyword>
<dbReference type="SUPFAM" id="SSF55486">
    <property type="entry name" value="Metalloproteases ('zincins'), catalytic domain"/>
    <property type="match status" value="1"/>
</dbReference>
<proteinExistence type="inferred from homology"/>
<dbReference type="InterPro" id="IPR042097">
    <property type="entry name" value="Aminopeptidase_N-like_N_sf"/>
</dbReference>
<evidence type="ECO:0000256" key="5">
    <source>
        <dbReference type="ARBA" id="ARBA00015611"/>
    </source>
</evidence>
<dbReference type="SUPFAM" id="SSF63737">
    <property type="entry name" value="Leukotriene A4 hydrolase N-terminal domain"/>
    <property type="match status" value="1"/>
</dbReference>
<evidence type="ECO:0000256" key="6">
    <source>
        <dbReference type="ARBA" id="ARBA00022670"/>
    </source>
</evidence>
<sequence length="495" mass="54185">MPSRAPCPHRISAVPRSAPLVTVSAALLALSLSLSACTGDSGAHGAAPGSFGSPGLRDPYFPKLGNGGYDVTHYALTLDYDPNGHRLRGTAVITARAAHDLRAFNLDLKGLDVEDVTVEGEGARWSRAGQELTVRPEDEVDKGERFRTTVRYAGAPEAITDPDGSEEGWLRTRDGALALGEPTGSMAWFPGNHHPSDKASYDITVTVPEGLHAVSNGEPGKEPVPTRKGRTTYSWRAAEPMASYVATVAIGRYGIQRSKTRDGLPVYVAVDPSQAKQSRKVLARIPEVMAWSEGVFGPYPFSSTGAIVDRPEDSGYALETQNRPTFPGAPDIDLLVHELAHQWYGNSVTPRSWRDMWLNEGFATYAEWLWQEEHGGDSAQKTFDALYRGTYYPDLTDDRAIWAFPPAEPPDAAHISDSPVYQRGAMVLHKVRRTIGDTAFRTLLRGWATEHRHGNADTGDFTEYAEKHAQKHAPGKDLSDVWKEWLYGDGKPARP</sequence>
<feature type="signal peptide" evidence="13">
    <location>
        <begin position="1"/>
        <end position="36"/>
    </location>
</feature>
<keyword evidence="13" id="KW-0732">Signal</keyword>
<dbReference type="PRINTS" id="PR00756">
    <property type="entry name" value="ALADIPTASE"/>
</dbReference>
<dbReference type="InterPro" id="IPR045357">
    <property type="entry name" value="Aminopeptidase_N-like_N"/>
</dbReference>
<gene>
    <name evidence="16" type="ORF">FNH04_35235</name>
</gene>
<organism evidence="16 17">
    <name type="scientific">Streptomyces phyllanthi</name>
    <dbReference type="NCBI Taxonomy" id="1803180"/>
    <lineage>
        <taxon>Bacteria</taxon>
        <taxon>Bacillati</taxon>
        <taxon>Actinomycetota</taxon>
        <taxon>Actinomycetes</taxon>
        <taxon>Kitasatosporales</taxon>
        <taxon>Streptomycetaceae</taxon>
        <taxon>Streptomyces</taxon>
    </lineage>
</organism>
<keyword evidence="6" id="KW-0645">Protease</keyword>
<dbReference type="OrthoDB" id="100605at2"/>
<evidence type="ECO:0000256" key="4">
    <source>
        <dbReference type="ARBA" id="ARBA00012564"/>
    </source>
</evidence>
<evidence type="ECO:0000256" key="7">
    <source>
        <dbReference type="ARBA" id="ARBA00022723"/>
    </source>
</evidence>
<dbReference type="Gene3D" id="2.60.40.1730">
    <property type="entry name" value="tricorn interacting facor f3 domain"/>
    <property type="match status" value="1"/>
</dbReference>
<dbReference type="CDD" id="cd09603">
    <property type="entry name" value="M1_APN_like"/>
    <property type="match status" value="1"/>
</dbReference>
<evidence type="ECO:0000313" key="16">
    <source>
        <dbReference type="EMBL" id="MPY44971.1"/>
    </source>
</evidence>
<keyword evidence="8" id="KW-0378">Hydrolase</keyword>
<dbReference type="InterPro" id="IPR050344">
    <property type="entry name" value="Peptidase_M1_aminopeptidases"/>
</dbReference>
<dbReference type="GO" id="GO:0006508">
    <property type="term" value="P:proteolysis"/>
    <property type="evidence" value="ECO:0007669"/>
    <property type="project" value="UniProtKB-KW"/>
</dbReference>
<evidence type="ECO:0000256" key="11">
    <source>
        <dbReference type="ARBA" id="ARBA00029811"/>
    </source>
</evidence>
<dbReference type="EC" id="3.4.11.2" evidence="4"/>
<dbReference type="InterPro" id="IPR027268">
    <property type="entry name" value="Peptidase_M4/M1_CTD_sf"/>
</dbReference>
<protein>
    <recommendedName>
        <fullName evidence="5">Aminopeptidase N</fullName>
        <ecNumber evidence="4">3.4.11.2</ecNumber>
    </recommendedName>
    <alternativeName>
        <fullName evidence="11">Alanine aminopeptidase</fullName>
    </alternativeName>
    <alternativeName>
        <fullName evidence="12">Lysyl aminopeptidase</fullName>
    </alternativeName>
</protein>
<evidence type="ECO:0000256" key="8">
    <source>
        <dbReference type="ARBA" id="ARBA00022801"/>
    </source>
</evidence>
<dbReference type="PANTHER" id="PTHR11533:SF297">
    <property type="entry name" value="AMINOPEPTIDASE N"/>
    <property type="match status" value="1"/>
</dbReference>
<dbReference type="GO" id="GO:0008237">
    <property type="term" value="F:metallopeptidase activity"/>
    <property type="evidence" value="ECO:0007669"/>
    <property type="project" value="UniProtKB-KW"/>
</dbReference>